<sequence length="566" mass="63593">MAEIIVHGQVVGRAADASQFEYKPTVQVEWGHLQPGVFRYLFIPRNQLKDGDDDDSSVSSFSDSDDSEHRAEKEMKEKLKKDQEDRENADSGTRSRGLSLMSRFAHKGQARAQEIAKKGAQYFDQEEANLKEEKQKKKEEKKKREEDADETPQWAKDAGFKLLLKGLIEEDGLEMEEEPPHPAEQINHLPELIGRVIGYLNPRRIGRAVGISRAWANVGYQDPLYYCLVQIGVPAVTIYAFDNRIDAVLNCGDAVLASGEKVVAAFDVNSGEFLGETAIRDTTVIPKLFTACGSLWSGSHNGAIREWSLPHNLTNIEFRVQMWEHNAVINDIVSTDANPNFGGMTQEMPYICTCSDDRTVRVWNPVQHNCDAVIRPFNHHCATMRTLFVSKDHLYVGSSDGVVYVYAVDGSTRSLANRQKKRVGVEATYPLEVELSNGEEVVSAIKMSKERTKDARLYVASWDGKLRVWTVPRDDLEYELVFTLEHHGQRITEVLVSHRHFITCSDDETIRYYGLCHGDAYDTALERKVECGSRVKCLSATPGDPGVMLAGLADGRVLVFEFGKIM</sequence>
<dbReference type="Gene3D" id="2.130.10.10">
    <property type="entry name" value="YVTN repeat-like/Quinoprotein amine dehydrogenase"/>
    <property type="match status" value="2"/>
</dbReference>
<dbReference type="Proteomes" id="UP001363151">
    <property type="component" value="Unassembled WGS sequence"/>
</dbReference>
<comment type="caution">
    <text evidence="1">The sequence shown here is derived from an EMBL/GenBank/DDBJ whole genome shotgun (WGS) entry which is preliminary data.</text>
</comment>
<accession>A0ABR1GE58</accession>
<dbReference type="InterPro" id="IPR001680">
    <property type="entry name" value="WD40_rpt"/>
</dbReference>
<dbReference type="PANTHER" id="PTHR44489">
    <property type="match status" value="1"/>
</dbReference>
<evidence type="ECO:0000313" key="1">
    <source>
        <dbReference type="EMBL" id="KAK7254173.1"/>
    </source>
</evidence>
<dbReference type="PANTHER" id="PTHR44489:SF11">
    <property type="entry name" value="WD REPEAT DOMAIN 86"/>
    <property type="match status" value="1"/>
</dbReference>
<proteinExistence type="predicted"/>
<reference evidence="1 2" key="1">
    <citation type="submission" date="2024-03" db="EMBL/GenBank/DDBJ databases">
        <title>Aureococcus anophagefferens CCMP1851 and Kratosvirus quantuckense: Draft genome of a second virus-susceptible host strain in the model system.</title>
        <authorList>
            <person name="Chase E."/>
            <person name="Truchon A.R."/>
            <person name="Schepens W."/>
            <person name="Wilhelm S.W."/>
        </authorList>
    </citation>
    <scope>NUCLEOTIDE SEQUENCE [LARGE SCALE GENOMIC DNA]</scope>
    <source>
        <strain evidence="1 2">CCMP1851</strain>
    </source>
</reference>
<dbReference type="EMBL" id="JBBJCI010000032">
    <property type="protein sequence ID" value="KAK7254173.1"/>
    <property type="molecule type" value="Genomic_DNA"/>
</dbReference>
<evidence type="ECO:0000313" key="2">
    <source>
        <dbReference type="Proteomes" id="UP001363151"/>
    </source>
</evidence>
<keyword evidence="2" id="KW-1185">Reference proteome</keyword>
<dbReference type="InterPro" id="IPR015943">
    <property type="entry name" value="WD40/YVTN_repeat-like_dom_sf"/>
</dbReference>
<name>A0ABR1GE58_AURAN</name>
<dbReference type="KEGG" id="aaf:AURANDRAFT_64556"/>
<dbReference type="SMART" id="SM00320">
    <property type="entry name" value="WD40"/>
    <property type="match status" value="5"/>
</dbReference>
<dbReference type="SUPFAM" id="SSF50978">
    <property type="entry name" value="WD40 repeat-like"/>
    <property type="match status" value="1"/>
</dbReference>
<dbReference type="InterPro" id="IPR036322">
    <property type="entry name" value="WD40_repeat_dom_sf"/>
</dbReference>
<gene>
    <name evidence="1" type="ORF">SO694_00008528</name>
</gene>
<organism evidence="1 2">
    <name type="scientific">Aureococcus anophagefferens</name>
    <name type="common">Harmful bloom alga</name>
    <dbReference type="NCBI Taxonomy" id="44056"/>
    <lineage>
        <taxon>Eukaryota</taxon>
        <taxon>Sar</taxon>
        <taxon>Stramenopiles</taxon>
        <taxon>Ochrophyta</taxon>
        <taxon>Pelagophyceae</taxon>
        <taxon>Pelagomonadales</taxon>
        <taxon>Pelagomonadaceae</taxon>
        <taxon>Aureococcus</taxon>
    </lineage>
</organism>
<dbReference type="Pfam" id="PF00400">
    <property type="entry name" value="WD40"/>
    <property type="match status" value="2"/>
</dbReference>
<protein>
    <submittedName>
        <fullName evidence="1">Uncharacterized protein</fullName>
    </submittedName>
</protein>
<dbReference type="InterPro" id="IPR044715">
    <property type="entry name" value="WDR86-like"/>
</dbReference>